<comment type="caution">
    <text evidence="2">The sequence shown here is derived from an EMBL/GenBank/DDBJ whole genome shotgun (WGS) entry which is preliminary data.</text>
</comment>
<dbReference type="Proteomes" id="UP000324800">
    <property type="component" value="Unassembled WGS sequence"/>
</dbReference>
<sequence>MKKIFQLGTGQLRRRTGYVQYKLEQRVLLVEHSYQNDIENSQENSGGQSNSIGNTTQLERTNLERIIEAVNSERDEIGQSGDNSESGSSNDSDSIETASKGATRCKDERHEPGE</sequence>
<evidence type="ECO:0000313" key="3">
    <source>
        <dbReference type="Proteomes" id="UP000324800"/>
    </source>
</evidence>
<organism evidence="2 3">
    <name type="scientific">Streblomastix strix</name>
    <dbReference type="NCBI Taxonomy" id="222440"/>
    <lineage>
        <taxon>Eukaryota</taxon>
        <taxon>Metamonada</taxon>
        <taxon>Preaxostyla</taxon>
        <taxon>Oxymonadida</taxon>
        <taxon>Streblomastigidae</taxon>
        <taxon>Streblomastix</taxon>
    </lineage>
</organism>
<feature type="region of interest" description="Disordered" evidence="1">
    <location>
        <begin position="38"/>
        <end position="114"/>
    </location>
</feature>
<evidence type="ECO:0000256" key="1">
    <source>
        <dbReference type="SAM" id="MobiDB-lite"/>
    </source>
</evidence>
<protein>
    <submittedName>
        <fullName evidence="2">Uncharacterized protein</fullName>
    </submittedName>
</protein>
<feature type="compositionally biased region" description="Basic and acidic residues" evidence="1">
    <location>
        <begin position="61"/>
        <end position="77"/>
    </location>
</feature>
<dbReference type="EMBL" id="SNRW01008135">
    <property type="protein sequence ID" value="KAA6380031.1"/>
    <property type="molecule type" value="Genomic_DNA"/>
</dbReference>
<dbReference type="AlphaFoldDB" id="A0A5J4VC47"/>
<feature type="compositionally biased region" description="Low complexity" evidence="1">
    <location>
        <begin position="80"/>
        <end position="92"/>
    </location>
</feature>
<proteinExistence type="predicted"/>
<accession>A0A5J4VC47</accession>
<feature type="compositionally biased region" description="Basic and acidic residues" evidence="1">
    <location>
        <begin position="104"/>
        <end position="114"/>
    </location>
</feature>
<name>A0A5J4VC47_9EUKA</name>
<feature type="compositionally biased region" description="Low complexity" evidence="1">
    <location>
        <begin position="39"/>
        <end position="54"/>
    </location>
</feature>
<evidence type="ECO:0000313" key="2">
    <source>
        <dbReference type="EMBL" id="KAA6380031.1"/>
    </source>
</evidence>
<reference evidence="2 3" key="1">
    <citation type="submission" date="2019-03" db="EMBL/GenBank/DDBJ databases">
        <title>Single cell metagenomics reveals metabolic interactions within the superorganism composed of flagellate Streblomastix strix and complex community of Bacteroidetes bacteria on its surface.</title>
        <authorList>
            <person name="Treitli S.C."/>
            <person name="Kolisko M."/>
            <person name="Husnik F."/>
            <person name="Keeling P."/>
            <person name="Hampl V."/>
        </authorList>
    </citation>
    <scope>NUCLEOTIDE SEQUENCE [LARGE SCALE GENOMIC DNA]</scope>
    <source>
        <strain evidence="2">ST1C</strain>
    </source>
</reference>
<gene>
    <name evidence="2" type="ORF">EZS28_024442</name>
</gene>